<dbReference type="Pfam" id="PF01548">
    <property type="entry name" value="DEDD_Tnp_IS110"/>
    <property type="match status" value="1"/>
</dbReference>
<dbReference type="GO" id="GO:0006313">
    <property type="term" value="P:DNA transposition"/>
    <property type="evidence" value="ECO:0007669"/>
    <property type="project" value="InterPro"/>
</dbReference>
<dbReference type="AlphaFoldDB" id="A0A367RH06"/>
<gene>
    <name evidence="2" type="ORF">A6770_40810</name>
</gene>
<protein>
    <recommendedName>
        <fullName evidence="1">Transposase IS110-like N-terminal domain-containing protein</fullName>
    </recommendedName>
</protein>
<dbReference type="PANTHER" id="PTHR33055:SF13">
    <property type="entry name" value="TRANSPOSASE"/>
    <property type="match status" value="1"/>
</dbReference>
<evidence type="ECO:0000259" key="1">
    <source>
        <dbReference type="Pfam" id="PF01548"/>
    </source>
</evidence>
<reference evidence="2" key="1">
    <citation type="submission" date="2016-04" db="EMBL/GenBank/DDBJ databases">
        <authorList>
            <person name="Tabuchi Yagui T.R."/>
        </authorList>
    </citation>
    <scope>NUCLEOTIDE SEQUENCE [LARGE SCALE GENOMIC DNA]</scope>
    <source>
        <strain evidence="2">NIES-26</strain>
    </source>
</reference>
<keyword evidence="3" id="KW-1185">Reference proteome</keyword>
<accession>A0A367RH06</accession>
<dbReference type="InterPro" id="IPR002525">
    <property type="entry name" value="Transp_IS110-like_N"/>
</dbReference>
<dbReference type="GO" id="GO:0004803">
    <property type="term" value="F:transposase activity"/>
    <property type="evidence" value="ECO:0007669"/>
    <property type="project" value="InterPro"/>
</dbReference>
<dbReference type="InterPro" id="IPR047650">
    <property type="entry name" value="Transpos_IS110"/>
</dbReference>
<dbReference type="EMBL" id="LXQD01000161">
    <property type="protein sequence ID" value="RCJ34973.1"/>
    <property type="molecule type" value="Genomic_DNA"/>
</dbReference>
<proteinExistence type="predicted"/>
<organism evidence="2 3">
    <name type="scientific">Nostoc minutum NIES-26</name>
    <dbReference type="NCBI Taxonomy" id="1844469"/>
    <lineage>
        <taxon>Bacteria</taxon>
        <taxon>Bacillati</taxon>
        <taxon>Cyanobacteriota</taxon>
        <taxon>Cyanophyceae</taxon>
        <taxon>Nostocales</taxon>
        <taxon>Nostocaceae</taxon>
        <taxon>Nostoc</taxon>
    </lineage>
</organism>
<evidence type="ECO:0000313" key="2">
    <source>
        <dbReference type="EMBL" id="RCJ34973.1"/>
    </source>
</evidence>
<dbReference type="Proteomes" id="UP000252107">
    <property type="component" value="Unassembled WGS sequence"/>
</dbReference>
<feature type="domain" description="Transposase IS110-like N-terminal" evidence="1">
    <location>
        <begin position="6"/>
        <end position="130"/>
    </location>
</feature>
<name>A0A367RH06_9NOSO</name>
<dbReference type="PANTHER" id="PTHR33055">
    <property type="entry name" value="TRANSPOSASE FOR INSERTION SEQUENCE ELEMENT IS1111A"/>
    <property type="match status" value="1"/>
</dbReference>
<sequence length="136" mass="14768">MTKQWIGIDVSKKRLDIYIRPTGEAFSCDNTPAEIAQLVERLKTKNPTLVVLEATGKLHIEAATAIANAGIAIAVINPRQIRDFARAAGKLAKTDAIDAQILAHFAEVMQPSVRPLPSEQTQKLNDLVTRGSNAIL</sequence>
<evidence type="ECO:0000313" key="3">
    <source>
        <dbReference type="Proteomes" id="UP000252107"/>
    </source>
</evidence>
<comment type="caution">
    <text evidence="2">The sequence shown here is derived from an EMBL/GenBank/DDBJ whole genome shotgun (WGS) entry which is preliminary data.</text>
</comment>
<dbReference type="GO" id="GO:0003677">
    <property type="term" value="F:DNA binding"/>
    <property type="evidence" value="ECO:0007669"/>
    <property type="project" value="InterPro"/>
</dbReference>